<comment type="similarity">
    <text evidence="2">Belongs to the CRISPR-associated Csm2 family.</text>
</comment>
<dbReference type="Proteomes" id="UP000027931">
    <property type="component" value="Unassembled WGS sequence"/>
</dbReference>
<organism evidence="8 9">
    <name type="scientific">Tumebacillus flagellatus</name>
    <dbReference type="NCBI Taxonomy" id="1157490"/>
    <lineage>
        <taxon>Bacteria</taxon>
        <taxon>Bacillati</taxon>
        <taxon>Bacillota</taxon>
        <taxon>Bacilli</taxon>
        <taxon>Bacillales</taxon>
        <taxon>Alicyclobacillaceae</taxon>
        <taxon>Tumebacillus</taxon>
    </lineage>
</organism>
<keyword evidence="4" id="KW-0694">RNA-binding</keyword>
<dbReference type="OrthoDB" id="1751417at2"/>
<evidence type="ECO:0000256" key="6">
    <source>
        <dbReference type="ARBA" id="ARBA00031723"/>
    </source>
</evidence>
<dbReference type="eggNOG" id="ENOG502ZQ17">
    <property type="taxonomic scope" value="Bacteria"/>
</dbReference>
<evidence type="ECO:0000313" key="9">
    <source>
        <dbReference type="Proteomes" id="UP000027931"/>
    </source>
</evidence>
<dbReference type="STRING" id="1157490.EL26_14385"/>
<evidence type="ECO:0000256" key="1">
    <source>
        <dbReference type="ARBA" id="ARBA00003640"/>
    </source>
</evidence>
<dbReference type="AlphaFoldDB" id="A0A074LQ10"/>
<evidence type="ECO:0000313" key="8">
    <source>
        <dbReference type="EMBL" id="KEO82570.1"/>
    </source>
</evidence>
<gene>
    <name evidence="8" type="ORF">EL26_14385</name>
</gene>
<keyword evidence="9" id="KW-1185">Reference proteome</keyword>
<dbReference type="InterPro" id="IPR010149">
    <property type="entry name" value="CRISPR-assoc_prot_Csm2_III-A"/>
</dbReference>
<dbReference type="Pfam" id="PF03750">
    <property type="entry name" value="Csm2_III-A"/>
    <property type="match status" value="1"/>
</dbReference>
<evidence type="ECO:0000256" key="2">
    <source>
        <dbReference type="ARBA" id="ARBA00006896"/>
    </source>
</evidence>
<dbReference type="GO" id="GO:0051607">
    <property type="term" value="P:defense response to virus"/>
    <property type="evidence" value="ECO:0007669"/>
    <property type="project" value="UniProtKB-KW"/>
</dbReference>
<evidence type="ECO:0000256" key="3">
    <source>
        <dbReference type="ARBA" id="ARBA00016118"/>
    </source>
</evidence>
<comment type="caution">
    <text evidence="8">The sequence shown here is derived from an EMBL/GenBank/DDBJ whole genome shotgun (WGS) entry which is preliminary data.</text>
</comment>
<protein>
    <recommendedName>
        <fullName evidence="3">CRISPR system Cms protein Csm2</fullName>
    </recommendedName>
    <alternativeName>
        <fullName evidence="6">CRISPR type III A-associated protein Csm2</fullName>
    </alternativeName>
</protein>
<feature type="region of interest" description="Disordered" evidence="7">
    <location>
        <begin position="1"/>
        <end position="30"/>
    </location>
</feature>
<evidence type="ECO:0000256" key="5">
    <source>
        <dbReference type="ARBA" id="ARBA00023118"/>
    </source>
</evidence>
<keyword evidence="5" id="KW-0051">Antiviral defense</keyword>
<accession>A0A074LQ10</accession>
<reference evidence="8 9" key="1">
    <citation type="journal article" date="2013" name="Int. J. Syst. Evol. Microbiol.">
        <title>Tumebacillus flagellatus sp. nov., an alpha-amylase/pullulanase-producing bacterium isolated from cassava wastewater.</title>
        <authorList>
            <person name="Wang Q."/>
            <person name="Xie N."/>
            <person name="Qin Y."/>
            <person name="Shen N."/>
            <person name="Zhu J."/>
            <person name="Mi H."/>
            <person name="Huang R."/>
        </authorList>
    </citation>
    <scope>NUCLEOTIDE SEQUENCE [LARGE SCALE GENOMIC DNA]</scope>
    <source>
        <strain evidence="8 9">GST4</strain>
    </source>
</reference>
<evidence type="ECO:0000256" key="7">
    <source>
        <dbReference type="SAM" id="MobiDB-lite"/>
    </source>
</evidence>
<sequence>MTQPPRQDKNGSSAGPNASRPQSRPAPTYNNGYSSAYLAKGYYTDDSKKQIRREIIVEDAERIAHALFSKKMTSTTLYRFFNILRVAYDQLQADKKRDFRAVVNKIDILEPEAKKAVQRDVAPHMFFNFIRDNVRLARQGEENLRAFLRHYQSVICYFPENKKN</sequence>
<comment type="function">
    <text evidence="1">This subunit may be involved in monitoring complementarity of crRNA and target RNA.</text>
</comment>
<dbReference type="GO" id="GO:0003723">
    <property type="term" value="F:RNA binding"/>
    <property type="evidence" value="ECO:0007669"/>
    <property type="project" value="UniProtKB-KW"/>
</dbReference>
<dbReference type="EMBL" id="JMIR01000020">
    <property type="protein sequence ID" value="KEO82570.1"/>
    <property type="molecule type" value="Genomic_DNA"/>
</dbReference>
<name>A0A074LQ10_9BACL</name>
<evidence type="ECO:0000256" key="4">
    <source>
        <dbReference type="ARBA" id="ARBA00022884"/>
    </source>
</evidence>
<feature type="compositionally biased region" description="Polar residues" evidence="7">
    <location>
        <begin position="1"/>
        <end position="22"/>
    </location>
</feature>
<dbReference type="RefSeq" id="WP_052036361.1">
    <property type="nucleotide sequence ID" value="NZ_JMIR01000020.1"/>
</dbReference>
<proteinExistence type="inferred from homology"/>